<evidence type="ECO:0000256" key="4">
    <source>
        <dbReference type="ARBA" id="ARBA00023052"/>
    </source>
</evidence>
<comment type="caution">
    <text evidence="9">The sequence shown here is derived from an EMBL/GenBank/DDBJ whole genome shotgun (WGS) entry which is preliminary data.</text>
</comment>
<evidence type="ECO:0000256" key="1">
    <source>
        <dbReference type="ARBA" id="ARBA00022679"/>
    </source>
</evidence>
<evidence type="ECO:0000256" key="3">
    <source>
        <dbReference type="ARBA" id="ARBA00022842"/>
    </source>
</evidence>
<name>A0A7L4UQ23_BALHA</name>
<reference evidence="9 10" key="1">
    <citation type="submission" date="2018-05" db="EMBL/GenBank/DDBJ databases">
        <title>Genomic Encyclopedia of Type Strains, Phase IV (KMG-IV): sequencing the most valuable type-strain genomes for metagenomic binning, comparative biology and taxonomic classification.</title>
        <authorList>
            <person name="Goeker M."/>
        </authorList>
    </citation>
    <scope>NUCLEOTIDE SEQUENCE [LARGE SCALE GENOMIC DNA]</scope>
    <source>
        <strain evidence="9 10">DSM 28579</strain>
    </source>
</reference>
<dbReference type="GO" id="GO:0070204">
    <property type="term" value="F:2-succinyl-5-enolpyruvyl-6-hydroxy-3-cyclohexene-1-carboxylic-acid synthase activity"/>
    <property type="evidence" value="ECO:0007669"/>
    <property type="project" value="UniProtKB-UniRule"/>
</dbReference>
<keyword evidence="6" id="KW-0474">Menaquinone biosynthesis</keyword>
<dbReference type="PIRSF" id="PIRSF004983">
    <property type="entry name" value="MenD"/>
    <property type="match status" value="1"/>
</dbReference>
<comment type="pathway">
    <text evidence="6">Quinol/quinone metabolism; menaquinone biosynthesis.</text>
</comment>
<accession>A0A7L4UQ23</accession>
<dbReference type="PANTHER" id="PTHR42916:SF1">
    <property type="entry name" value="PROTEIN PHYLLO, CHLOROPLASTIC"/>
    <property type="match status" value="1"/>
</dbReference>
<dbReference type="InterPro" id="IPR011766">
    <property type="entry name" value="TPP_enzyme_TPP-bd"/>
</dbReference>
<keyword evidence="5 6" id="KW-0464">Manganese</keyword>
<dbReference type="AlphaFoldDB" id="A0A7L4UQ23"/>
<comment type="pathway">
    <text evidence="6">Quinol/quinone metabolism; 1,4-dihydroxy-2-naphthoate biosynthesis; 1,4-dihydroxy-2-naphthoate from chorismate: step 2/7.</text>
</comment>
<dbReference type="Pfam" id="PF02776">
    <property type="entry name" value="TPP_enzyme_N"/>
    <property type="match status" value="1"/>
</dbReference>
<dbReference type="SUPFAM" id="SSF52518">
    <property type="entry name" value="Thiamin diphosphate-binding fold (THDP-binding)"/>
    <property type="match status" value="2"/>
</dbReference>
<keyword evidence="3 6" id="KW-0460">Magnesium</keyword>
<comment type="cofactor">
    <cofactor evidence="6">
        <name>thiamine diphosphate</name>
        <dbReference type="ChEBI" id="CHEBI:58937"/>
    </cofactor>
    <text evidence="6">Binds 1 thiamine pyrophosphate per subunit.</text>
</comment>
<dbReference type="CDD" id="cd02009">
    <property type="entry name" value="TPP_SHCHC_synthase"/>
    <property type="match status" value="1"/>
</dbReference>
<dbReference type="EC" id="2.2.1.9" evidence="6"/>
<comment type="similarity">
    <text evidence="6">Belongs to the TPP enzyme family. MenD subfamily.</text>
</comment>
<comment type="cofactor">
    <cofactor evidence="6">
        <name>Mg(2+)</name>
        <dbReference type="ChEBI" id="CHEBI:18420"/>
    </cofactor>
    <cofactor evidence="6">
        <name>Mn(2+)</name>
        <dbReference type="ChEBI" id="CHEBI:29035"/>
    </cofactor>
</comment>
<evidence type="ECO:0000256" key="2">
    <source>
        <dbReference type="ARBA" id="ARBA00022723"/>
    </source>
</evidence>
<dbReference type="Gene3D" id="3.40.50.1220">
    <property type="entry name" value="TPP-binding domain"/>
    <property type="match status" value="1"/>
</dbReference>
<dbReference type="EMBL" id="QENZ01000003">
    <property type="protein sequence ID" value="PVX51843.1"/>
    <property type="molecule type" value="Genomic_DNA"/>
</dbReference>
<dbReference type="HAMAP" id="MF_01659">
    <property type="entry name" value="MenD"/>
    <property type="match status" value="1"/>
</dbReference>
<dbReference type="GO" id="GO:0030145">
    <property type="term" value="F:manganese ion binding"/>
    <property type="evidence" value="ECO:0007669"/>
    <property type="project" value="UniProtKB-UniRule"/>
</dbReference>
<evidence type="ECO:0000259" key="7">
    <source>
        <dbReference type="Pfam" id="PF02775"/>
    </source>
</evidence>
<dbReference type="CDD" id="cd07037">
    <property type="entry name" value="TPP_PYR_MenD"/>
    <property type="match status" value="1"/>
</dbReference>
<evidence type="ECO:0000259" key="8">
    <source>
        <dbReference type="Pfam" id="PF02776"/>
    </source>
</evidence>
<keyword evidence="2 6" id="KW-0479">Metal-binding</keyword>
<dbReference type="NCBIfam" id="TIGR00173">
    <property type="entry name" value="menD"/>
    <property type="match status" value="1"/>
</dbReference>
<keyword evidence="10" id="KW-1185">Reference proteome</keyword>
<dbReference type="Gene3D" id="3.40.50.970">
    <property type="match status" value="2"/>
</dbReference>
<organism evidence="9 10">
    <name type="scientific">Balneicella halophila</name>
    <dbReference type="NCBI Taxonomy" id="1537566"/>
    <lineage>
        <taxon>Bacteria</taxon>
        <taxon>Pseudomonadati</taxon>
        <taxon>Bacteroidota</taxon>
        <taxon>Bacteroidia</taxon>
        <taxon>Bacteroidales</taxon>
        <taxon>Balneicellaceae</taxon>
        <taxon>Balneicella</taxon>
    </lineage>
</organism>
<dbReference type="OrthoDB" id="9791859at2"/>
<dbReference type="PANTHER" id="PTHR42916">
    <property type="entry name" value="2-SUCCINYL-5-ENOLPYRUVYL-6-HYDROXY-3-CYCLOHEXENE-1-CARBOXYLATE SYNTHASE"/>
    <property type="match status" value="1"/>
</dbReference>
<dbReference type="InterPro" id="IPR012001">
    <property type="entry name" value="Thiamin_PyroP_enz_TPP-bd_dom"/>
</dbReference>
<dbReference type="RefSeq" id="WP_116495418.1">
    <property type="nucleotide sequence ID" value="NZ_QENZ01000003.1"/>
</dbReference>
<dbReference type="UniPathway" id="UPA00079"/>
<dbReference type="Pfam" id="PF02775">
    <property type="entry name" value="TPP_enzyme_C"/>
    <property type="match status" value="1"/>
</dbReference>
<gene>
    <name evidence="6" type="primary">menD</name>
    <name evidence="9" type="ORF">C7377_0133</name>
</gene>
<comment type="function">
    <text evidence="6">Catalyzes the thiamine diphosphate-dependent decarboxylation of 2-oxoglutarate and the subsequent addition of the resulting succinic semialdehyde-thiamine pyrophosphate anion to isochorismate to yield 2-succinyl-5-enolpyruvyl-6-hydroxy-3-cyclohexene-1-carboxylate (SEPHCHC).</text>
</comment>
<dbReference type="GO" id="GO:0030976">
    <property type="term" value="F:thiamine pyrophosphate binding"/>
    <property type="evidence" value="ECO:0007669"/>
    <property type="project" value="UniProtKB-UniRule"/>
</dbReference>
<sequence length="559" mass="63584">MTEYSNHRSAYEVLQACIANGVKQVVISPGSRNAPLVLTFAKQPDIECFSVVDERTAAFFALGLSQQSHLPTALVCTSGTAVLNYAPAVAEAYEQNIPLLVISADRPEEFIDQGVGQAIRQKGILNNFVEKHYQLPAGSERKDVAYARRMANEAVNLCKQKHRPVHINIPFWEPLYDKTEYDDDKHKVIHSTELSQQLTKNEQDRLLAKLNDASSVLIVGGFISENSKLNDLLDSMVNKGKAVVLTESIANQKSDKFYYNIDRLLSAMPENSSFQPDLLITFGGTLISKMVKQWLRKDPPKEHWHLNKRDYFVDTFQCLSENIPLKPEVFFEQISKGWKKSDEEYSTRWRELAKIADKKHHNYLKDLLWSDFQAFNVILKNLPAQSLLHLGNSTVIRYHQLFPYNAEVSYFSNRGVSGIDGCTSTAVGAAYNFDGFTTLITGDISLGYDSNALWHQYVNPKLRIIVINNGGGGIFRFLEASSKHQELEQFFETTHSNQSYEHLASHWGINYQSVDNKNDLELKLKDFYTGNKARILEIFTPQIDSAKVLRGYFRFMKKK</sequence>
<keyword evidence="1 6" id="KW-0808">Transferase</keyword>
<evidence type="ECO:0000256" key="5">
    <source>
        <dbReference type="ARBA" id="ARBA00023211"/>
    </source>
</evidence>
<feature type="domain" description="Thiamine pyrophosphate enzyme N-terminal TPP-binding" evidence="8">
    <location>
        <begin position="14"/>
        <end position="122"/>
    </location>
</feature>
<keyword evidence="4 6" id="KW-0786">Thiamine pyrophosphate</keyword>
<comment type="subunit">
    <text evidence="6">Homodimer.</text>
</comment>
<evidence type="ECO:0000313" key="9">
    <source>
        <dbReference type="EMBL" id="PVX51843.1"/>
    </source>
</evidence>
<comment type="catalytic activity">
    <reaction evidence="6">
        <text>isochorismate + 2-oxoglutarate + H(+) = 5-enolpyruvoyl-6-hydroxy-2-succinyl-cyclohex-3-ene-1-carboxylate + CO2</text>
        <dbReference type="Rhea" id="RHEA:25593"/>
        <dbReference type="ChEBI" id="CHEBI:15378"/>
        <dbReference type="ChEBI" id="CHEBI:16526"/>
        <dbReference type="ChEBI" id="CHEBI:16810"/>
        <dbReference type="ChEBI" id="CHEBI:29780"/>
        <dbReference type="ChEBI" id="CHEBI:58818"/>
        <dbReference type="EC" id="2.2.1.9"/>
    </reaction>
</comment>
<dbReference type="Proteomes" id="UP000251835">
    <property type="component" value="Unassembled WGS sequence"/>
</dbReference>
<evidence type="ECO:0000256" key="6">
    <source>
        <dbReference type="HAMAP-Rule" id="MF_01659"/>
    </source>
</evidence>
<dbReference type="InterPro" id="IPR004433">
    <property type="entry name" value="MenaQ_synth_MenD"/>
</dbReference>
<feature type="domain" description="Thiamine pyrophosphate enzyme TPP-binding" evidence="7">
    <location>
        <begin position="398"/>
        <end position="537"/>
    </location>
</feature>
<dbReference type="GO" id="GO:0009234">
    <property type="term" value="P:menaquinone biosynthetic process"/>
    <property type="evidence" value="ECO:0007669"/>
    <property type="project" value="UniProtKB-UniRule"/>
</dbReference>
<protein>
    <recommendedName>
        <fullName evidence="6">2-succinyl-5-enolpyruvyl-6-hydroxy-3-cyclohexene-1-carboxylate synthase</fullName>
        <shortName evidence="6">SEPHCHC synthase</shortName>
        <ecNumber evidence="6">2.2.1.9</ecNumber>
    </recommendedName>
    <alternativeName>
        <fullName evidence="6">Menaquinone biosynthesis protein MenD</fullName>
    </alternativeName>
</protein>
<dbReference type="UniPathway" id="UPA01057">
    <property type="reaction ID" value="UER00164"/>
</dbReference>
<proteinExistence type="inferred from homology"/>
<dbReference type="InterPro" id="IPR029061">
    <property type="entry name" value="THDP-binding"/>
</dbReference>
<evidence type="ECO:0000313" key="10">
    <source>
        <dbReference type="Proteomes" id="UP000251835"/>
    </source>
</evidence>
<dbReference type="GO" id="GO:0000287">
    <property type="term" value="F:magnesium ion binding"/>
    <property type="evidence" value="ECO:0007669"/>
    <property type="project" value="UniProtKB-UniRule"/>
</dbReference>